<name>A0ABP9FQ01_9MICC</name>
<dbReference type="InterPro" id="IPR049064">
    <property type="entry name" value="NAD_Glu_DH_ACT3"/>
</dbReference>
<evidence type="ECO:0000259" key="5">
    <source>
        <dbReference type="Pfam" id="PF21076"/>
    </source>
</evidence>
<evidence type="ECO:0000313" key="8">
    <source>
        <dbReference type="Proteomes" id="UP001500368"/>
    </source>
</evidence>
<feature type="domain" description="NAD-glutamate dehydrogenase ACT2" evidence="5">
    <location>
        <begin position="402"/>
        <end position="491"/>
    </location>
</feature>
<sequence length="1610" mass="180004">MAETTALWTSEDADLEGLTEAYYGHIAEEDLRQIGPDQRREGVAAHVKLAAQRSTAAPAISVTTVGHRSVVQVVTEDMPYLVDSVTSEVTRCGHAISLVIHPIFLASRSLEDQNLKSVKSLPTQGRSLSSGDTQALPSLAEILNENDKTQVESWIAVEIDRVISQEQAETLIKGLARVLDDVCITHRDQDRMIAQARSAAADIRQLSNVEDRDESAELLEWMGEGNFLFLGYREYQLIDDKDTLRLEPLTGTGLGILSDVDGTPRPKSSSELSAAGRERARQPKALVITKANSRSTVRRRTYMDYVAVKTFDEAGDVVGERRFLGLFSQRAYTQSISTIPLLRSRAKQLLARSGFSPDSHSGNDLVQILETYPRNELLQMEISEIEDVTWQILQLQERRRVKLFLRQDHYGRFMTALLYLPRDRYNTAVRRRVENELLKHIDAESIDFNVRLSDSVLARVFFRMRLREDAAQMSISADELQQHLARAIRSWGEGIAQEASEAYSAGHASRISSRWGEAFPDDYRVLYEVPDALHDAAEFETLEAQPEAGPRLYFYSPKEEDPADMRLKLYLTEPKTLTDTLPVIDDFGLSILDERSYTLTTDDERTFYLYDLGLCYPTSADPYETIELFKEAYSHVLTGRAESDVFSRLVLQLKLNIRKVTVLRAYAKYMRQLGSPHSYDFLAEALLANPEVATALIGYFTAKFDPQLGGESGAESSRDQAMEVCRKNVVEALEGVKTLDADRVLSTFLNLIDATDRTNLYQGHDWVSLKLRPQDIDSAPKPRPAHEIWVYSPQVEGTHLRFDKVARGGLRWSDRQEDFRTEVLGLVKAQMAKNAVIVPSGAKGGFFAKQLPDARQDRSAWFEAGREAYKTFIRALLDITDNQAEEDGSLRIVPPQHVVRHDGDDPYLVVAADKGTATFSDTANAISVEYGHWLGDAFASGGSVGYDHKAMGITARGAWESVKSHFSSLGVDTQSEDFTVVGIGDMGGDVFGNGMLLSEHIRLVAAFNHLHIFIDPNPDPAASFAERRRLFEADRSGWDAYSTELISAGGGVFSRDTRSIEITAQMRDRFGISDDVDALTPPELISTLLKAPVDLLYNGGIGTYVKSSQESHEDVGDRANNGIRVDGSQLRAKVVAEGGNLGLTQAGRIEAAQHGVLLNTDAIDNSAGVDCSDHEVNIKILLDRLVDSGHLEAQQRNDLLREMTDEVAQLVLQTNKDQNVLLLTDRQRLSDWSPSFGRLISWLEHNAGLDRRLEVLPTDEQMKQRAADGIPPLTAPELSVLAAYAKIQLKGALGASDLPQDPWFAGTLESYFPDQITQHFAQQLPRHPLATQIISNEIANDVVNMGGSTFVFRTVEETFASEAQVVRAFVIVRELFKLDEFDAAMRQLPVSFPTELWAPIYVDMRRLLDRAVRWFVNHGSHDRSIAEEISLYAQHIEPLYGKVESLLRGADAERVARRREEVISHGMDEELAGWYSQLFETFSLLDIAALAQQHGLDSHTVAEIYYTVYHDFDVDRLLNHITGLPRKDKWQALARGAQRDDLYFALKEITESVLTSSHEGDAVERLHNWKQAHAAALSRAERLKDEITGRDHNIASITVLLRHLRGLIGT</sequence>
<dbReference type="Proteomes" id="UP001500368">
    <property type="component" value="Unassembled WGS sequence"/>
</dbReference>
<dbReference type="InterPro" id="IPR028971">
    <property type="entry name" value="NAD-GDH_cat"/>
</dbReference>
<dbReference type="Pfam" id="PF21074">
    <property type="entry name" value="GDH_C"/>
    <property type="match status" value="1"/>
</dbReference>
<dbReference type="SUPFAM" id="SSF51735">
    <property type="entry name" value="NAD(P)-binding Rossmann-fold domains"/>
    <property type="match status" value="1"/>
</dbReference>
<dbReference type="EMBL" id="BAABLW010000001">
    <property type="protein sequence ID" value="GAA4911019.1"/>
    <property type="molecule type" value="Genomic_DNA"/>
</dbReference>
<evidence type="ECO:0000259" key="6">
    <source>
        <dbReference type="Pfam" id="PF21077"/>
    </source>
</evidence>
<accession>A0ABP9FQ01</accession>
<organism evidence="7 8">
    <name type="scientific">Nesterenkonia rhizosphaerae</name>
    <dbReference type="NCBI Taxonomy" id="1348272"/>
    <lineage>
        <taxon>Bacteria</taxon>
        <taxon>Bacillati</taxon>
        <taxon>Actinomycetota</taxon>
        <taxon>Actinomycetes</taxon>
        <taxon>Micrococcales</taxon>
        <taxon>Micrococcaceae</taxon>
        <taxon>Nesterenkonia</taxon>
    </lineage>
</organism>
<dbReference type="RefSeq" id="WP_345476226.1">
    <property type="nucleotide sequence ID" value="NZ_BAABLW010000001.1"/>
</dbReference>
<proteinExistence type="predicted"/>
<protein>
    <submittedName>
        <fullName evidence="7">NAD-glutamate dehydrogenase</fullName>
    </submittedName>
</protein>
<dbReference type="SUPFAM" id="SSF53223">
    <property type="entry name" value="Aminoacid dehydrogenase-like, N-terminal domain"/>
    <property type="match status" value="1"/>
</dbReference>
<dbReference type="Pfam" id="PF05088">
    <property type="entry name" value="Bac_GDH_CD"/>
    <property type="match status" value="1"/>
</dbReference>
<dbReference type="Pfam" id="PF21075">
    <property type="entry name" value="GDH_ACT1"/>
    <property type="match status" value="1"/>
</dbReference>
<feature type="region of interest" description="Disordered" evidence="1">
    <location>
        <begin position="258"/>
        <end position="280"/>
    </location>
</feature>
<dbReference type="InterPro" id="IPR049062">
    <property type="entry name" value="NAD_Glu_DH_ACT2"/>
</dbReference>
<dbReference type="InterPro" id="IPR007780">
    <property type="entry name" value="NAD_Glu_DH_bac"/>
</dbReference>
<feature type="domain" description="NAD-glutamate dehydrogenase catalytic" evidence="2">
    <location>
        <begin position="729"/>
        <end position="1222"/>
    </location>
</feature>
<dbReference type="PANTHER" id="PTHR43403:SF1">
    <property type="entry name" value="NAD-SPECIFIC GLUTAMATE DEHYDROGENASE"/>
    <property type="match status" value="1"/>
</dbReference>
<dbReference type="InterPro" id="IPR036291">
    <property type="entry name" value="NAD(P)-bd_dom_sf"/>
</dbReference>
<dbReference type="PANTHER" id="PTHR43403">
    <property type="entry name" value="NAD-SPECIFIC GLUTAMATE DEHYDROGENASE"/>
    <property type="match status" value="1"/>
</dbReference>
<feature type="domain" description="NAD-specific glutamate dehydrogenase C-terminal" evidence="3">
    <location>
        <begin position="1273"/>
        <end position="1605"/>
    </location>
</feature>
<comment type="caution">
    <text evidence="7">The sequence shown here is derived from an EMBL/GenBank/DDBJ whole genome shotgun (WGS) entry which is preliminary data.</text>
</comment>
<reference evidence="8" key="1">
    <citation type="journal article" date="2019" name="Int. J. Syst. Evol. Microbiol.">
        <title>The Global Catalogue of Microorganisms (GCM) 10K type strain sequencing project: providing services to taxonomists for standard genome sequencing and annotation.</title>
        <authorList>
            <consortium name="The Broad Institute Genomics Platform"/>
            <consortium name="The Broad Institute Genome Sequencing Center for Infectious Disease"/>
            <person name="Wu L."/>
            <person name="Ma J."/>
        </authorList>
    </citation>
    <scope>NUCLEOTIDE SEQUENCE [LARGE SCALE GENOMIC DNA]</scope>
    <source>
        <strain evidence="8">JCM 19129</strain>
    </source>
</reference>
<evidence type="ECO:0000259" key="3">
    <source>
        <dbReference type="Pfam" id="PF21074"/>
    </source>
</evidence>
<feature type="domain" description="NAD-glutamate dehydrogenase ACT3" evidence="6">
    <location>
        <begin position="552"/>
        <end position="620"/>
    </location>
</feature>
<dbReference type="InterPro" id="IPR049056">
    <property type="entry name" value="NAD_Glu_DH_HM3"/>
</dbReference>
<dbReference type="InterPro" id="IPR046346">
    <property type="entry name" value="Aminoacid_DH-like_N_sf"/>
</dbReference>
<dbReference type="InterPro" id="IPR049058">
    <property type="entry name" value="NAD_Glu_DH_HM2"/>
</dbReference>
<keyword evidence="8" id="KW-1185">Reference proteome</keyword>
<dbReference type="PIRSF" id="PIRSF036761">
    <property type="entry name" value="GDH_Mll4104"/>
    <property type="match status" value="1"/>
</dbReference>
<evidence type="ECO:0000259" key="2">
    <source>
        <dbReference type="Pfam" id="PF05088"/>
    </source>
</evidence>
<evidence type="ECO:0000256" key="1">
    <source>
        <dbReference type="SAM" id="MobiDB-lite"/>
    </source>
</evidence>
<gene>
    <name evidence="7" type="ORF">GCM10025790_01570</name>
</gene>
<dbReference type="Pfam" id="PF21077">
    <property type="entry name" value="GDH_ACT3"/>
    <property type="match status" value="1"/>
</dbReference>
<feature type="domain" description="NAD-glutamate dehydrogenase N-terminal ACT1" evidence="4">
    <location>
        <begin position="19"/>
        <end position="174"/>
    </location>
</feature>
<dbReference type="InterPro" id="IPR049059">
    <property type="entry name" value="NAD_Glu_DH_HM1"/>
</dbReference>
<dbReference type="Pfam" id="PF21073">
    <property type="entry name" value="GDH_HM1"/>
    <property type="match status" value="1"/>
</dbReference>
<dbReference type="Gene3D" id="3.40.50.720">
    <property type="entry name" value="NAD(P)-binding Rossmann-like Domain"/>
    <property type="match status" value="1"/>
</dbReference>
<dbReference type="Pfam" id="PF21076">
    <property type="entry name" value="GDH_ACT2"/>
    <property type="match status" value="1"/>
</dbReference>
<dbReference type="InterPro" id="IPR024727">
    <property type="entry name" value="NAD_Glu_DH_N_ACT1"/>
</dbReference>
<dbReference type="InterPro" id="IPR048381">
    <property type="entry name" value="GDH_C"/>
</dbReference>
<evidence type="ECO:0000313" key="7">
    <source>
        <dbReference type="EMBL" id="GAA4911019.1"/>
    </source>
</evidence>
<dbReference type="Pfam" id="PF21078">
    <property type="entry name" value="GDH_HM3"/>
    <property type="match status" value="1"/>
</dbReference>
<dbReference type="Pfam" id="PF21079">
    <property type="entry name" value="GDH_HM2"/>
    <property type="match status" value="1"/>
</dbReference>
<evidence type="ECO:0000259" key="4">
    <source>
        <dbReference type="Pfam" id="PF21075"/>
    </source>
</evidence>